<dbReference type="EMBL" id="GG662319">
    <property type="protein sequence ID" value="EAS05863.2"/>
    <property type="molecule type" value="Genomic_DNA"/>
</dbReference>
<dbReference type="InterPro" id="IPR011050">
    <property type="entry name" value="Pectin_lyase_fold/virulence"/>
</dbReference>
<sequence length="2796" mass="322211">MNQTKIPRFAFAFLWIALCVEGLNCPNIEKYDNPVNFYQYFVQNMIVIPKTNIMIINTMQQSSSGSSYIYYIDLVSAQVINTIKPSYQITSMKYHQLTDKIVVINKGSILMTDPYTLKVLQTFSAFNLFQLELIEATNYIIVSLYQNQCWVVDVDKQNLVIDMDNSQSLESFPDNSYLTQYITKFITLSTGETIIVISNDRGLIYWTIDLNNFTYKWNGFIKPSIVRQQGDQYWSFSKHPTKDILFLVGAYQQILVLQIVDIVQGTFNTLFKQSLNSYSSNEFFINMHYIVLEGQEIFITNLGKYLHKFNVSFSSDFTSLEITEAANEQVVSYFVWTPYLEMNSIFISSGNYVSIYNYKQEQISYMLYFYGNRWNRRFISRYDGETDKIVLVDNNQVYLYERNGFGYQTLNKNKQKQQLNYNQVNDYGVVYEVKYTTNQYLVKTGDSQTDYMTTFQIYPLDSPENTIDIHANYGLYWGNVNQIIDPFFFKNAIWVPLNDFYKSTSYLISLVNCQTGEIFYLKSDSLDDKSIIIQYGLASLDDPENQELIAIDTKGNIYSWDLSQPNFPFKFSQNFDCSGIYTTDIFQYKKIKRLIMFCPDNYVYSFDYLTGNYSKIVQLTMFPTALKAISRLEMILIGDFNTGFAYVFKYDPDKDQFNLFLKFKPTKTSDQLDFMDITYDNILWIQYQYSNVFYNIGDCLNDPQQCLECTQQYYFNATNIYDQNGLYGSGQLDSPFTTSYNFFTSMIKAQFYQSLLFNVSNMNVEINISPGNTLVLNPNFMNFDFNDIISLIFQSLEPGVYASIQYFNNLQLQDYNYIGFKDTVINFDLAQNIKCGLSFLNIQSGVLLNNIQLFPLMKPSQTQSCQYIYSESSPLSIQNYHIQNEDFTYHQSILSSFNNNDIKISNFSLINCTLGDNFSILRQVSNVDTYIDNLNITDNKCSNISNNNNTSFLFNAGLFQVNGMTMNNNKFCRKSIFSTVVSLQQSNYIFKFINITSQNNTFEVRTTYVFFNALYSLLIQPDHQLILQNVSFTDNQLSVQNSKDLITAQYFETIKISSINMQNVSLLNHFDIQLGLMQNTDSATIMNFNCSNSQAYILQIPNQLTASCLQLFEVLSLGMQNINIFRKKAIDSSLIFIKNFFTQQSTFNMKVANFQDLSLIQSGINTYVSPIYIQSSYEIDVEIDQAVFQNISLQSVEYSISYSSLALQVTNYIGTFVIKNSYFLNSYSQSIYGFIYAQTNTLVLDTVVFNNQTFYNSQKQQLFQQYGGFINAQIENLNVSKTTFNQSTSIKGGFLYLLQFGKTFKINIVDTIFNEGYASTDGGAIFIDSGNNQIQLNCFNCQFSNIYTLLSSACSIGLQKYSQVNNKALNSIIFQGGYIKNVKGILDSYFIDVIYTNIQFLEINQILSEVFESDSQAYQQYSLQSSNQQPAILSNLQNSILLIQSCTISNLKKTSFQTTYPLLINSHISNITIQDTNIENLVYITSTLQLIQSQIQLINVKFKNINQLTQSSRLIQSQEYQIPSQNAATLISTLQSSVNLSQNSLFQNVTCSQNCNGGALQIQQGKLSIQETTFQNVSSNFGGAIYILGLNQTNLIFDSQFIGCQSQNDGGAIYLNAQQDDQFQLTISQSKFSDNTCQARGGAIYVNSQTTNPINQNVKITDSKIIYNKAAVGAGVFQQNISIDQSQNNIISANKASISGDNSISYPTKLKIINLDKFLEGNNAKINNQLISVNDFRSGANITDIEFILVNDHDEIFFPITQDQQNSYQVNVQFDKTIQKFNSYVVGGDTYAKYDPKLKAFKFSNISLSGIPQTSVNLQFSSDQIYSVDPIDNKFVQNYHFNLTINFRSCGTGEQITQLDQVTQCQICPENYYSFKVQNCQECPKGATCLGGSSIVANAGYWRKSNDSDLVLSCNNLPDNCQGGSFGDNICYEGHIGALCEECDIYGQYWPHSYAKSAKFSCTRCDQIKNNVWIVVLMTIWTLISMCLAIKGDVDVLKEKVAVYTIQKNLSRKTTAHQRRQSSLQFKTMSFSNIQQAKSVGRQRSTSNKFKMEFNKNEDKSGIFIKMLTNYVQIVGSIATFNLSIPSGIFEFPQSLGQPLKQTMNSLDCALQEFNFEMPIIYVRLLFSLSLPVIYMILFVLCMMIYYLIKYIKHRKEKSKNQFPWYILTTAIIFLIIYVQPDLVAQIIALLSCRQIGDTNYILSNVSFVCYTHEHLYYAFTLVLPMLISWVIIIPVFLFLVLRKNKNNLDSIDIKLKYGFLYKEYQESAFYWEFVKMVEKLAIILSLNFYSQSVVTKAILVFIVISSYGILSLIIHPYQESDVNEIDVNSTNVCAITVLLGLFMYNNQYPYFVYTSLCLIVIINAWFIIKILSKIINSYKSQMLEVKEKILTALSKKFNYFKKFVSQENKQHGKIKPETKKKFQQIFLKFLALKPSQKREIYLTYLQKNIDEYLKNFQGDINESNATLKQIEKNQEDNEQQIQLKQFFNKEMQASQNSDSSPFYKHTSQDNQGQIKLKNANNKIKFNQTENLQFESNLEIELKQNQKQQEQNQKLFLPETMKDQHGNDLIQFNDQLESIYSENQDDRVNTDQYFIDSNKFLMGLQPKRTLSDINFQNQNIYTKSDQQTLVYVEEADEIKYTQQDEKNENYNEQNEFNLRSPHYTENSTQRNQQVYDSKINLLKDKQSENFSRQKYNIDQKQQETIIEEDIYSLQNNIKDDQNNSRQGQQISISIIEDKNKNNTGKKVPDIQSNRIIPGQQLTDTRIDLNYNTQNLINIQNSQDMIYDQDIEVQINK</sequence>
<evidence type="ECO:0000256" key="1">
    <source>
        <dbReference type="SAM" id="Coils"/>
    </source>
</evidence>
<keyword evidence="5" id="KW-1185">Reference proteome</keyword>
<dbReference type="KEGG" id="tet:TTHERM_00971880"/>
<feature type="chain" id="PRO_5004202210" evidence="3">
    <location>
        <begin position="23"/>
        <end position="2796"/>
    </location>
</feature>
<dbReference type="OrthoDB" id="77931at2759"/>
<dbReference type="GeneID" id="7834173"/>
<keyword evidence="2" id="KW-1133">Transmembrane helix</keyword>
<dbReference type="PANTHER" id="PTHR11319:SF35">
    <property type="entry name" value="OUTER MEMBRANE PROTEIN PMPC-RELATED"/>
    <property type="match status" value="1"/>
</dbReference>
<feature type="transmembrane region" description="Helical" evidence="2">
    <location>
        <begin position="2351"/>
        <end position="2373"/>
    </location>
</feature>
<feature type="signal peptide" evidence="3">
    <location>
        <begin position="1"/>
        <end position="22"/>
    </location>
</feature>
<keyword evidence="1" id="KW-0175">Coiled coil</keyword>
<dbReference type="RefSeq" id="XP_001026108.2">
    <property type="nucleotide sequence ID" value="XM_001026108.2"/>
</dbReference>
<keyword evidence="3" id="KW-0732">Signal</keyword>
<evidence type="ECO:0000256" key="2">
    <source>
        <dbReference type="SAM" id="Phobius"/>
    </source>
</evidence>
<dbReference type="InParanoid" id="Q24DI5"/>
<feature type="coiled-coil region" evidence="1">
    <location>
        <begin position="2454"/>
        <end position="2481"/>
    </location>
</feature>
<name>Q24DI5_TETTS</name>
<reference evidence="5" key="1">
    <citation type="journal article" date="2006" name="PLoS Biol.">
        <title>Macronuclear genome sequence of the ciliate Tetrahymena thermophila, a model eukaryote.</title>
        <authorList>
            <person name="Eisen J.A."/>
            <person name="Coyne R.S."/>
            <person name="Wu M."/>
            <person name="Wu D."/>
            <person name="Thiagarajan M."/>
            <person name="Wortman J.R."/>
            <person name="Badger J.H."/>
            <person name="Ren Q."/>
            <person name="Amedeo P."/>
            <person name="Jones K.M."/>
            <person name="Tallon L.J."/>
            <person name="Delcher A.L."/>
            <person name="Salzberg S.L."/>
            <person name="Silva J.C."/>
            <person name="Haas B.J."/>
            <person name="Majoros W.H."/>
            <person name="Farzad M."/>
            <person name="Carlton J.M."/>
            <person name="Smith R.K. Jr."/>
            <person name="Garg J."/>
            <person name="Pearlman R.E."/>
            <person name="Karrer K.M."/>
            <person name="Sun L."/>
            <person name="Manning G."/>
            <person name="Elde N.C."/>
            <person name="Turkewitz A.P."/>
            <person name="Asai D.J."/>
            <person name="Wilkes D.E."/>
            <person name="Wang Y."/>
            <person name="Cai H."/>
            <person name="Collins K."/>
            <person name="Stewart B.A."/>
            <person name="Lee S.R."/>
            <person name="Wilamowska K."/>
            <person name="Weinberg Z."/>
            <person name="Ruzzo W.L."/>
            <person name="Wloga D."/>
            <person name="Gaertig J."/>
            <person name="Frankel J."/>
            <person name="Tsao C.-C."/>
            <person name="Gorovsky M.A."/>
            <person name="Keeling P.J."/>
            <person name="Waller R.F."/>
            <person name="Patron N.J."/>
            <person name="Cherry J.M."/>
            <person name="Stover N.A."/>
            <person name="Krieger C.J."/>
            <person name="del Toro C."/>
            <person name="Ryder H.F."/>
            <person name="Williamson S.C."/>
            <person name="Barbeau R.A."/>
            <person name="Hamilton E.P."/>
            <person name="Orias E."/>
        </authorList>
    </citation>
    <scope>NUCLEOTIDE SEQUENCE [LARGE SCALE GENOMIC DNA]</scope>
    <source>
        <strain evidence="5">SB210</strain>
    </source>
</reference>
<proteinExistence type="predicted"/>
<evidence type="ECO:0000256" key="3">
    <source>
        <dbReference type="SAM" id="SignalP"/>
    </source>
</evidence>
<dbReference type="SUPFAM" id="SSF51126">
    <property type="entry name" value="Pectin lyase-like"/>
    <property type="match status" value="1"/>
</dbReference>
<feature type="transmembrane region" description="Helical" evidence="2">
    <location>
        <begin position="2121"/>
        <end position="2149"/>
    </location>
</feature>
<dbReference type="InterPro" id="IPR011047">
    <property type="entry name" value="Quinoprotein_ADH-like_sf"/>
</dbReference>
<accession>Q24DI5</accession>
<feature type="transmembrane region" description="Helical" evidence="2">
    <location>
        <begin position="2326"/>
        <end position="2345"/>
    </location>
</feature>
<gene>
    <name evidence="4" type="ORF">TTHERM_00971880</name>
</gene>
<dbReference type="eggNOG" id="ENOG502R2EU">
    <property type="taxonomic scope" value="Eukaryota"/>
</dbReference>
<evidence type="ECO:0000313" key="4">
    <source>
        <dbReference type="EMBL" id="EAS05863.2"/>
    </source>
</evidence>
<evidence type="ECO:0000313" key="5">
    <source>
        <dbReference type="Proteomes" id="UP000009168"/>
    </source>
</evidence>
<dbReference type="PANTHER" id="PTHR11319">
    <property type="entry name" value="G PROTEIN-COUPLED RECEPTOR-RELATED"/>
    <property type="match status" value="1"/>
</dbReference>
<protein>
    <submittedName>
        <fullName evidence="4">Transmembrane protein, putative</fullName>
    </submittedName>
</protein>
<organism evidence="4 5">
    <name type="scientific">Tetrahymena thermophila (strain SB210)</name>
    <dbReference type="NCBI Taxonomy" id="312017"/>
    <lineage>
        <taxon>Eukaryota</taxon>
        <taxon>Sar</taxon>
        <taxon>Alveolata</taxon>
        <taxon>Ciliophora</taxon>
        <taxon>Intramacronucleata</taxon>
        <taxon>Oligohymenophorea</taxon>
        <taxon>Hymenostomatida</taxon>
        <taxon>Tetrahymenina</taxon>
        <taxon>Tetrahymenidae</taxon>
        <taxon>Tetrahymena</taxon>
    </lineage>
</organism>
<dbReference type="HOGENOM" id="CLU_001085_1_0_1"/>
<keyword evidence="2 4" id="KW-0812">Transmembrane</keyword>
<keyword evidence="2" id="KW-0472">Membrane</keyword>
<feature type="transmembrane region" description="Helical" evidence="2">
    <location>
        <begin position="2216"/>
        <end position="2242"/>
    </location>
</feature>
<dbReference type="Proteomes" id="UP000009168">
    <property type="component" value="Unassembled WGS sequence"/>
</dbReference>
<feature type="transmembrane region" description="Helical" evidence="2">
    <location>
        <begin position="2161"/>
        <end position="2179"/>
    </location>
</feature>
<feature type="transmembrane region" description="Helical" evidence="2">
    <location>
        <begin position="2295"/>
        <end position="2314"/>
    </location>
</feature>
<dbReference type="SUPFAM" id="SSF50998">
    <property type="entry name" value="Quinoprotein alcohol dehydrogenase-like"/>
    <property type="match status" value="1"/>
</dbReference>